<dbReference type="Proteomes" id="UP000414136">
    <property type="component" value="Unassembled WGS sequence"/>
</dbReference>
<dbReference type="Pfam" id="PF03466">
    <property type="entry name" value="LysR_substrate"/>
    <property type="match status" value="1"/>
</dbReference>
<dbReference type="GO" id="GO:0003700">
    <property type="term" value="F:DNA-binding transcription factor activity"/>
    <property type="evidence" value="ECO:0007669"/>
    <property type="project" value="InterPro"/>
</dbReference>
<evidence type="ECO:0000256" key="3">
    <source>
        <dbReference type="ARBA" id="ARBA00023125"/>
    </source>
</evidence>
<dbReference type="InterPro" id="IPR036390">
    <property type="entry name" value="WH_DNA-bd_sf"/>
</dbReference>
<dbReference type="GO" id="GO:0003677">
    <property type="term" value="F:DNA binding"/>
    <property type="evidence" value="ECO:0007669"/>
    <property type="project" value="UniProtKB-KW"/>
</dbReference>
<dbReference type="InterPro" id="IPR000847">
    <property type="entry name" value="LysR_HTH_N"/>
</dbReference>
<gene>
    <name evidence="7" type="ORF">PCA31118_03783</name>
</gene>
<dbReference type="EMBL" id="CABPSQ010000008">
    <property type="protein sequence ID" value="VVE71219.1"/>
    <property type="molecule type" value="Genomic_DNA"/>
</dbReference>
<reference evidence="7 8" key="1">
    <citation type="submission" date="2019-08" db="EMBL/GenBank/DDBJ databases">
        <authorList>
            <person name="Peeters C."/>
        </authorList>
    </citation>
    <scope>NUCLEOTIDE SEQUENCE [LARGE SCALE GENOMIC DNA]</scope>
    <source>
        <strain evidence="7 8">LMG 31118</strain>
    </source>
</reference>
<dbReference type="PANTHER" id="PTHR30118">
    <property type="entry name" value="HTH-TYPE TRANSCRIPTIONAL REGULATOR LEUO-RELATED"/>
    <property type="match status" value="1"/>
</dbReference>
<dbReference type="Pfam" id="PF00126">
    <property type="entry name" value="HTH_1"/>
    <property type="match status" value="1"/>
</dbReference>
<dbReference type="PROSITE" id="PS50931">
    <property type="entry name" value="HTH_LYSR"/>
    <property type="match status" value="1"/>
</dbReference>
<feature type="region of interest" description="Disordered" evidence="5">
    <location>
        <begin position="295"/>
        <end position="317"/>
    </location>
</feature>
<evidence type="ECO:0000256" key="1">
    <source>
        <dbReference type="ARBA" id="ARBA00009437"/>
    </source>
</evidence>
<dbReference type="InterPro" id="IPR005119">
    <property type="entry name" value="LysR_subst-bd"/>
</dbReference>
<dbReference type="SUPFAM" id="SSF53850">
    <property type="entry name" value="Periplasmic binding protein-like II"/>
    <property type="match status" value="1"/>
</dbReference>
<dbReference type="AlphaFoldDB" id="A0A5E5AC84"/>
<dbReference type="OrthoDB" id="8557381at2"/>
<evidence type="ECO:0000256" key="2">
    <source>
        <dbReference type="ARBA" id="ARBA00023015"/>
    </source>
</evidence>
<evidence type="ECO:0000313" key="7">
    <source>
        <dbReference type="EMBL" id="VVE71219.1"/>
    </source>
</evidence>
<keyword evidence="8" id="KW-1185">Reference proteome</keyword>
<evidence type="ECO:0000256" key="5">
    <source>
        <dbReference type="SAM" id="MobiDB-lite"/>
    </source>
</evidence>
<dbReference type="InterPro" id="IPR050389">
    <property type="entry name" value="LysR-type_TF"/>
</dbReference>
<sequence>MDSIDLKHMRIFLRLVREKSASRVAVETGMSQQAISGYLKRLRDALPHEIFLRHSSGIEPTDFALEVARKFERALDEVDGVLQAEVFDPAQLDLCVGIIANEYAQLSMLPKFVARIRELAPQVRVKVMDFDGAAHAEQLAKGDAALVLGFATFFDGALVRTALRDERYCCVVGEGSRIATQIREVADIAHLARVDFLHDSDSRDRMSHFLATHGVTCAPVATLACYTSLKPFLDVNDVVAFVPQSVATACRLPTVDLTPMPEALTASVGWHRRTTGNPVGIWLRDVLMSIERPARDDARHPTRCSPHGAAQIPAALT</sequence>
<dbReference type="Gene3D" id="3.40.190.10">
    <property type="entry name" value="Periplasmic binding protein-like II"/>
    <property type="match status" value="2"/>
</dbReference>
<dbReference type="InterPro" id="IPR036388">
    <property type="entry name" value="WH-like_DNA-bd_sf"/>
</dbReference>
<organism evidence="7 8">
    <name type="scientific">Pandoraea captiosa</name>
    <dbReference type="NCBI Taxonomy" id="2508302"/>
    <lineage>
        <taxon>Bacteria</taxon>
        <taxon>Pseudomonadati</taxon>
        <taxon>Pseudomonadota</taxon>
        <taxon>Betaproteobacteria</taxon>
        <taxon>Burkholderiales</taxon>
        <taxon>Burkholderiaceae</taxon>
        <taxon>Pandoraea</taxon>
    </lineage>
</organism>
<comment type="similarity">
    <text evidence="1">Belongs to the LysR transcriptional regulatory family.</text>
</comment>
<evidence type="ECO:0000256" key="4">
    <source>
        <dbReference type="ARBA" id="ARBA00023163"/>
    </source>
</evidence>
<keyword evidence="2" id="KW-0805">Transcription regulation</keyword>
<dbReference type="Gene3D" id="1.10.10.10">
    <property type="entry name" value="Winged helix-like DNA-binding domain superfamily/Winged helix DNA-binding domain"/>
    <property type="match status" value="1"/>
</dbReference>
<evidence type="ECO:0000313" key="8">
    <source>
        <dbReference type="Proteomes" id="UP000414136"/>
    </source>
</evidence>
<dbReference type="PANTHER" id="PTHR30118:SF6">
    <property type="entry name" value="HTH-TYPE TRANSCRIPTIONAL REGULATOR LEUO"/>
    <property type="match status" value="1"/>
</dbReference>
<dbReference type="SUPFAM" id="SSF46785">
    <property type="entry name" value="Winged helix' DNA-binding domain"/>
    <property type="match status" value="1"/>
</dbReference>
<accession>A0A5E5AC84</accession>
<feature type="domain" description="HTH lysR-type" evidence="6">
    <location>
        <begin position="4"/>
        <end position="61"/>
    </location>
</feature>
<keyword evidence="4" id="KW-0804">Transcription</keyword>
<protein>
    <submittedName>
        <fullName evidence="7">NodD transcription activator-like protein</fullName>
    </submittedName>
</protein>
<keyword evidence="3" id="KW-0238">DNA-binding</keyword>
<name>A0A5E5AC84_9BURK</name>
<proteinExistence type="inferred from homology"/>
<evidence type="ECO:0000259" key="6">
    <source>
        <dbReference type="PROSITE" id="PS50931"/>
    </source>
</evidence>